<dbReference type="PANTHER" id="PTHR42305:SF1">
    <property type="entry name" value="MEMBRANE PROTEIN RV1733C-RELATED"/>
    <property type="match status" value="1"/>
</dbReference>
<evidence type="ECO:0000313" key="2">
    <source>
        <dbReference type="EMBL" id="RDI55296.1"/>
    </source>
</evidence>
<dbReference type="EMBL" id="QQAZ01000001">
    <property type="protein sequence ID" value="RDI55296.1"/>
    <property type="molecule type" value="Genomic_DNA"/>
</dbReference>
<dbReference type="RefSeq" id="WP_147288794.1">
    <property type="nucleotide sequence ID" value="NZ_QQAZ01000001.1"/>
</dbReference>
<dbReference type="Proteomes" id="UP000255355">
    <property type="component" value="Unassembled WGS sequence"/>
</dbReference>
<sequence length="200" mass="21754">MAETPVAVQRIWRTAPWSRSPLLRPSDRLEGVIRILAVVVVLAAVPLCGAVGTARYGSAAVEVRAENAGKVPVTARVIDDPVQVTRSRGNGPYDERFHARVEWIRDGRSGVATTEVDRSARVGDPVSVWLARDGSRVDPPSPASSAAWRGIGLGLGILVEIWAATAAALWLTAWVSGRRHDVVWAREWREVSRPIGQDKQ</sequence>
<protein>
    <submittedName>
        <fullName evidence="2">Uncharacterized protein</fullName>
    </submittedName>
</protein>
<feature type="transmembrane region" description="Helical" evidence="1">
    <location>
        <begin position="146"/>
        <end position="171"/>
    </location>
</feature>
<feature type="transmembrane region" description="Helical" evidence="1">
    <location>
        <begin position="32"/>
        <end position="54"/>
    </location>
</feature>
<name>A0A370HET6_9NOCA</name>
<proteinExistence type="predicted"/>
<dbReference type="PANTHER" id="PTHR42305">
    <property type="entry name" value="MEMBRANE PROTEIN RV1733C-RELATED"/>
    <property type="match status" value="1"/>
</dbReference>
<keyword evidence="1" id="KW-1133">Transmembrane helix</keyword>
<keyword evidence="3" id="KW-1185">Reference proteome</keyword>
<comment type="caution">
    <text evidence="2">The sequence shown here is derived from an EMBL/GenBank/DDBJ whole genome shotgun (WGS) entry which is preliminary data.</text>
</comment>
<accession>A0A370HET6</accession>
<organism evidence="2 3">
    <name type="scientific">Nocardia mexicana</name>
    <dbReference type="NCBI Taxonomy" id="279262"/>
    <lineage>
        <taxon>Bacteria</taxon>
        <taxon>Bacillati</taxon>
        <taxon>Actinomycetota</taxon>
        <taxon>Actinomycetes</taxon>
        <taxon>Mycobacteriales</taxon>
        <taxon>Nocardiaceae</taxon>
        <taxon>Nocardia</taxon>
    </lineage>
</organism>
<dbReference type="InterPro" id="IPR039708">
    <property type="entry name" value="MT1774/Rv1733c-like"/>
</dbReference>
<evidence type="ECO:0000313" key="3">
    <source>
        <dbReference type="Proteomes" id="UP000255355"/>
    </source>
</evidence>
<evidence type="ECO:0000256" key="1">
    <source>
        <dbReference type="SAM" id="Phobius"/>
    </source>
</evidence>
<dbReference type="OrthoDB" id="4562520at2"/>
<keyword evidence="1" id="KW-0812">Transmembrane</keyword>
<reference evidence="2 3" key="1">
    <citation type="submission" date="2018-07" db="EMBL/GenBank/DDBJ databases">
        <title>Genomic Encyclopedia of Type Strains, Phase IV (KMG-IV): sequencing the most valuable type-strain genomes for metagenomic binning, comparative biology and taxonomic classification.</title>
        <authorList>
            <person name="Goeker M."/>
        </authorList>
    </citation>
    <scope>NUCLEOTIDE SEQUENCE [LARGE SCALE GENOMIC DNA]</scope>
    <source>
        <strain evidence="2 3">DSM 44952</strain>
    </source>
</reference>
<dbReference type="AlphaFoldDB" id="A0A370HET6"/>
<gene>
    <name evidence="2" type="ORF">DFR68_101129</name>
</gene>
<keyword evidence="1" id="KW-0472">Membrane</keyword>
<dbReference type="STRING" id="1210089.GCA_001613165_02144"/>